<evidence type="ECO:0000259" key="11">
    <source>
        <dbReference type="PROSITE" id="PS51163"/>
    </source>
</evidence>
<dbReference type="GO" id="GO:0016743">
    <property type="term" value="F:carboxyl- or carbamoyltransferase activity"/>
    <property type="evidence" value="ECO:0007669"/>
    <property type="project" value="UniProtKB-UniRule"/>
</dbReference>
<keyword evidence="4" id="KW-0479">Metal-binding</keyword>
<dbReference type="InterPro" id="IPR036046">
    <property type="entry name" value="Acylphosphatase-like_dom_sf"/>
</dbReference>
<dbReference type="GO" id="GO:0003998">
    <property type="term" value="F:acylphosphatase activity"/>
    <property type="evidence" value="ECO:0007669"/>
    <property type="project" value="UniProtKB-EC"/>
</dbReference>
<comment type="catalytic activity">
    <reaction evidence="9">
        <text>an acyl phosphate + H2O = a carboxylate + phosphate + H(+)</text>
        <dbReference type="Rhea" id="RHEA:14965"/>
        <dbReference type="ChEBI" id="CHEBI:15377"/>
        <dbReference type="ChEBI" id="CHEBI:15378"/>
        <dbReference type="ChEBI" id="CHEBI:29067"/>
        <dbReference type="ChEBI" id="CHEBI:43474"/>
        <dbReference type="ChEBI" id="CHEBI:59918"/>
        <dbReference type="EC" id="3.6.1.7"/>
    </reaction>
</comment>
<comment type="pathway">
    <text evidence="1">Protein modification; [NiFe] hydrogenase maturation.</text>
</comment>
<dbReference type="PANTHER" id="PTHR42959:SF1">
    <property type="entry name" value="CARBAMOYLTRANSFERASE HYPF"/>
    <property type="match status" value="1"/>
</dbReference>
<dbReference type="EMBL" id="DSDY01000031">
    <property type="protein sequence ID" value="HDS10157.1"/>
    <property type="molecule type" value="Genomic_DNA"/>
</dbReference>
<evidence type="ECO:0000256" key="5">
    <source>
        <dbReference type="ARBA" id="ARBA00022771"/>
    </source>
</evidence>
<keyword evidence="12" id="KW-0808">Transferase</keyword>
<reference evidence="12" key="1">
    <citation type="journal article" date="2020" name="mSystems">
        <title>Genome- and Community-Level Interaction Insights into Carbon Utilization and Element Cycling Functions of Hydrothermarchaeota in Hydrothermal Sediment.</title>
        <authorList>
            <person name="Zhou Z."/>
            <person name="Liu Y."/>
            <person name="Xu W."/>
            <person name="Pan J."/>
            <person name="Luo Z.H."/>
            <person name="Li M."/>
        </authorList>
    </citation>
    <scope>NUCLEOTIDE SEQUENCE [LARGE SCALE GENOMIC DNA]</scope>
    <source>
        <strain evidence="12">SpSt-123</strain>
    </source>
</reference>
<dbReference type="Gene3D" id="3.30.420.40">
    <property type="match status" value="1"/>
</dbReference>
<accession>A0A7C1DZF7</accession>
<feature type="domain" description="Acylphosphatase-like" evidence="10">
    <location>
        <begin position="26"/>
        <end position="111"/>
    </location>
</feature>
<dbReference type="Gene3D" id="3.90.870.50">
    <property type="match status" value="1"/>
</dbReference>
<dbReference type="GO" id="GO:0003725">
    <property type="term" value="F:double-stranded RNA binding"/>
    <property type="evidence" value="ECO:0007669"/>
    <property type="project" value="InterPro"/>
</dbReference>
<dbReference type="Pfam" id="PF22521">
    <property type="entry name" value="HypF_C_2"/>
    <property type="match status" value="1"/>
</dbReference>
<dbReference type="PANTHER" id="PTHR42959">
    <property type="entry name" value="CARBAMOYLTRANSFERASE"/>
    <property type="match status" value="1"/>
</dbReference>
<dbReference type="PROSITE" id="PS00150">
    <property type="entry name" value="ACYLPHOSPHATASE_1"/>
    <property type="match status" value="1"/>
</dbReference>
<keyword evidence="3" id="KW-0436">Ligase</keyword>
<dbReference type="InterPro" id="IPR001792">
    <property type="entry name" value="Acylphosphatase-like_dom"/>
</dbReference>
<name>A0A7C1DZF7_9CREN</name>
<dbReference type="InterPro" id="IPR017968">
    <property type="entry name" value="Acylphosphatase_CS"/>
</dbReference>
<comment type="caution">
    <text evidence="12">The sequence shown here is derived from an EMBL/GenBank/DDBJ whole genome shotgun (WGS) entry which is preliminary data.</text>
</comment>
<dbReference type="GO" id="GO:0008270">
    <property type="term" value="F:zinc ion binding"/>
    <property type="evidence" value="ECO:0007669"/>
    <property type="project" value="UniProtKB-KW"/>
</dbReference>
<evidence type="ECO:0000256" key="8">
    <source>
        <dbReference type="PIRNR" id="PIRNR006256"/>
    </source>
</evidence>
<dbReference type="Pfam" id="PF17788">
    <property type="entry name" value="HypF_C"/>
    <property type="match status" value="1"/>
</dbReference>
<evidence type="ECO:0000256" key="4">
    <source>
        <dbReference type="ARBA" id="ARBA00022723"/>
    </source>
</evidence>
<sequence length="775" mass="86106">MRYCFLLPRVYLLLSVDWWLERLTSCSRILVRGLVQGVGFRPFVYRLAVSLGARGFVRNISGSSVEIWVEGIDAGLFVEELHRKKPWAVIINNVDVESVECRGYSSFFIEKSAETYHGPSMIPPDIAICDDCLREIEDTRDRRYRYPFNSCVKCGPRYSMMYSPLYDRENTSMRDFPLCSNCLSEYRDPANERRFHAQGISCPACGPRLWLTDEKGEALDTEDPIRTAAQLVREGYIVAVKGIGGFHIAADPFSDDVVLRLRERKRRPRKPFAVMAFNIEWANKLGVIDSEARELLLSPQRPIVLVPKRSGVMSEHVAPGLRHVGLFLPYSGIHYLLLKELGASIMTSGNPHGEAMVISNHEAITKLRGIADYFLLHNREIVNRVDDSVLRRTLDTYTFLRRGRGYAPMWLELRFKLRRKAVAVGADLQSAGAVGFDDKVILTQFIGDVDEPSNYSDLIKYIEFLASNYKLDIGEAVIVADRHPRYISRVAAQKLSEKHGSVIAEVQHHHAHLASVLAEIEGEDASAVGIAIDGIGYGDNGEIWGGEVMEFSFTGYRRTGSLWPIKLTGGDRDVVYPARVAYSLMLDCMGDEALDKALLIGLDKALPGGILELEVINRMRRAGRYIQASSMGRALDAASVVLGFSATRTYEGEPAMILEENSKEGGVRLEAEIRDSMVDVPSLLCELVDGLLRGLDKGELAYAYQYALGRALGQLADSYDYKYVVVSGGAAVNSIIVKGIRDALKDKKVVLPRYSPPGDGGIAVGQAIIGSLSME</sequence>
<dbReference type="InterPro" id="IPR043129">
    <property type="entry name" value="ATPase_NBD"/>
</dbReference>
<evidence type="ECO:0000256" key="6">
    <source>
        <dbReference type="ARBA" id="ARBA00022833"/>
    </source>
</evidence>
<keyword evidence="9" id="KW-0378">Hydrolase</keyword>
<dbReference type="AlphaFoldDB" id="A0A7C1DZF7"/>
<dbReference type="InterPro" id="IPR041440">
    <property type="entry name" value="HypF_C"/>
</dbReference>
<comment type="catalytic activity">
    <reaction evidence="7">
        <text>C-terminal L-cysteinyl-[HypE protein] + carbamoyl phosphate + ATP + H2O = C-terminal S-carboxamide-L-cysteinyl-[HypE protein] + AMP + phosphate + diphosphate + H(+)</text>
        <dbReference type="Rhea" id="RHEA:55636"/>
        <dbReference type="Rhea" id="RHEA-COMP:14247"/>
        <dbReference type="Rhea" id="RHEA-COMP:14392"/>
        <dbReference type="ChEBI" id="CHEBI:15377"/>
        <dbReference type="ChEBI" id="CHEBI:15378"/>
        <dbReference type="ChEBI" id="CHEBI:30616"/>
        <dbReference type="ChEBI" id="CHEBI:33019"/>
        <dbReference type="ChEBI" id="CHEBI:43474"/>
        <dbReference type="ChEBI" id="CHEBI:58228"/>
        <dbReference type="ChEBI" id="CHEBI:76913"/>
        <dbReference type="ChEBI" id="CHEBI:139126"/>
        <dbReference type="ChEBI" id="CHEBI:456215"/>
    </reaction>
</comment>
<keyword evidence="6" id="KW-0862">Zinc</keyword>
<evidence type="ECO:0000256" key="2">
    <source>
        <dbReference type="ARBA" id="ARBA00008097"/>
    </source>
</evidence>
<dbReference type="GO" id="GO:0051604">
    <property type="term" value="P:protein maturation"/>
    <property type="evidence" value="ECO:0007669"/>
    <property type="project" value="TreeGrafter"/>
</dbReference>
<dbReference type="SUPFAM" id="SSF53067">
    <property type="entry name" value="Actin-like ATPase domain"/>
    <property type="match status" value="1"/>
</dbReference>
<dbReference type="SUPFAM" id="SSF55821">
    <property type="entry name" value="YrdC/RibB"/>
    <property type="match status" value="1"/>
</dbReference>
<feature type="domain" description="YrdC-like" evidence="11">
    <location>
        <begin position="222"/>
        <end position="405"/>
    </location>
</feature>
<dbReference type="InterPro" id="IPR055128">
    <property type="entry name" value="HypF_C_2"/>
</dbReference>
<dbReference type="PIRSF" id="PIRSF006256">
    <property type="entry name" value="CMPcnvr_hdrg_mat"/>
    <property type="match status" value="1"/>
</dbReference>
<comment type="similarity">
    <text evidence="2 8">Belongs to the carbamoyltransferase HypF family.</text>
</comment>
<keyword evidence="5" id="KW-0863">Zinc-finger</keyword>
<dbReference type="GO" id="GO:0016874">
    <property type="term" value="F:ligase activity"/>
    <property type="evidence" value="ECO:0007669"/>
    <property type="project" value="UniProtKB-UniRule"/>
</dbReference>
<dbReference type="NCBIfam" id="TIGR00143">
    <property type="entry name" value="hypF"/>
    <property type="match status" value="1"/>
</dbReference>
<dbReference type="PROSITE" id="PS51160">
    <property type="entry name" value="ACYLPHOSPHATASE_3"/>
    <property type="match status" value="1"/>
</dbReference>
<evidence type="ECO:0000256" key="3">
    <source>
        <dbReference type="ARBA" id="ARBA00022598"/>
    </source>
</evidence>
<dbReference type="SUPFAM" id="SSF54975">
    <property type="entry name" value="Acylphosphatase/BLUF domain-like"/>
    <property type="match status" value="1"/>
</dbReference>
<dbReference type="PROSITE" id="PS51163">
    <property type="entry name" value="YRDC"/>
    <property type="match status" value="1"/>
</dbReference>
<evidence type="ECO:0000259" key="10">
    <source>
        <dbReference type="PROSITE" id="PS51160"/>
    </source>
</evidence>
<evidence type="ECO:0000256" key="7">
    <source>
        <dbReference type="ARBA" id="ARBA00048220"/>
    </source>
</evidence>
<dbReference type="Gene3D" id="3.30.110.120">
    <property type="match status" value="1"/>
</dbReference>
<dbReference type="Gene3D" id="3.30.420.360">
    <property type="match status" value="1"/>
</dbReference>
<dbReference type="Pfam" id="PF07503">
    <property type="entry name" value="zf-HYPF"/>
    <property type="match status" value="2"/>
</dbReference>
<dbReference type="Pfam" id="PF01300">
    <property type="entry name" value="Sua5_yciO_yrdC"/>
    <property type="match status" value="1"/>
</dbReference>
<evidence type="ECO:0000313" key="12">
    <source>
        <dbReference type="EMBL" id="HDS10157.1"/>
    </source>
</evidence>
<feature type="active site" evidence="9">
    <location>
        <position position="59"/>
    </location>
</feature>
<evidence type="ECO:0000256" key="1">
    <source>
        <dbReference type="ARBA" id="ARBA00004711"/>
    </source>
</evidence>
<dbReference type="EC" id="6.2.-.-" evidence="8"/>
<feature type="active site" evidence="9">
    <location>
        <position position="41"/>
    </location>
</feature>
<dbReference type="InterPro" id="IPR011125">
    <property type="entry name" value="Znf_HypF"/>
</dbReference>
<dbReference type="InterPro" id="IPR017945">
    <property type="entry name" value="DHBP_synth_RibB-like_a/b_dom"/>
</dbReference>
<dbReference type="UniPathway" id="UPA00335"/>
<evidence type="ECO:0000256" key="9">
    <source>
        <dbReference type="PROSITE-ProRule" id="PRU00520"/>
    </source>
</evidence>
<proteinExistence type="inferred from homology"/>
<gene>
    <name evidence="12" type="primary">hypF</name>
    <name evidence="12" type="ORF">ENO04_00830</name>
</gene>
<dbReference type="Pfam" id="PF00708">
    <property type="entry name" value="Acylphosphatase"/>
    <property type="match status" value="1"/>
</dbReference>
<protein>
    <recommendedName>
        <fullName evidence="8">Carbamoyltransferase</fullName>
        <ecNumber evidence="8">6.2.-.-</ecNumber>
    </recommendedName>
</protein>
<dbReference type="InterPro" id="IPR006070">
    <property type="entry name" value="Sua5-like_dom"/>
</dbReference>
<dbReference type="InterPro" id="IPR004421">
    <property type="entry name" value="Carbamoyltransferase_HypF"/>
</dbReference>
<dbReference type="InterPro" id="IPR051060">
    <property type="entry name" value="Carbamoyltrans_HypF-like"/>
</dbReference>
<organism evidence="12">
    <name type="scientific">Fervidicoccus fontis</name>
    <dbReference type="NCBI Taxonomy" id="683846"/>
    <lineage>
        <taxon>Archaea</taxon>
        <taxon>Thermoproteota</taxon>
        <taxon>Thermoprotei</taxon>
        <taxon>Fervidicoccales</taxon>
        <taxon>Fervidicoccaceae</taxon>
        <taxon>Fervidicoccus</taxon>
    </lineage>
</organism>